<dbReference type="InterPro" id="IPR038081">
    <property type="entry name" value="CalX-like_sf"/>
</dbReference>
<feature type="region of interest" description="Disordered" evidence="1">
    <location>
        <begin position="752"/>
        <end position="771"/>
    </location>
</feature>
<name>A0ABY7ALF0_9ALTE</name>
<keyword evidence="5" id="KW-1185">Reference proteome</keyword>
<evidence type="ECO:0000313" key="5">
    <source>
        <dbReference type="Proteomes" id="UP001163726"/>
    </source>
</evidence>
<feature type="chain" id="PRO_5046250953" evidence="3">
    <location>
        <begin position="25"/>
        <end position="802"/>
    </location>
</feature>
<protein>
    <submittedName>
        <fullName evidence="4">Right-handed parallel beta-helix repeat-containing protein</fullName>
    </submittedName>
</protein>
<dbReference type="Proteomes" id="UP001163726">
    <property type="component" value="Chromosome"/>
</dbReference>
<organism evidence="4 5">
    <name type="scientific">Catenovulum adriaticum</name>
    <dbReference type="NCBI Taxonomy" id="2984846"/>
    <lineage>
        <taxon>Bacteria</taxon>
        <taxon>Pseudomonadati</taxon>
        <taxon>Pseudomonadota</taxon>
        <taxon>Gammaproteobacteria</taxon>
        <taxon>Alteromonadales</taxon>
        <taxon>Alteromonadaceae</taxon>
        <taxon>Catenovulum</taxon>
    </lineage>
</organism>
<dbReference type="RefSeq" id="WP_268074685.1">
    <property type="nucleotide sequence ID" value="NZ_CP109965.1"/>
</dbReference>
<keyword evidence="2" id="KW-0472">Membrane</keyword>
<dbReference type="EMBL" id="CP109965">
    <property type="protein sequence ID" value="WAJ70383.1"/>
    <property type="molecule type" value="Genomic_DNA"/>
</dbReference>
<evidence type="ECO:0000256" key="2">
    <source>
        <dbReference type="SAM" id="Phobius"/>
    </source>
</evidence>
<proteinExistence type="predicted"/>
<dbReference type="InterPro" id="IPR011050">
    <property type="entry name" value="Pectin_lyase_fold/virulence"/>
</dbReference>
<evidence type="ECO:0000256" key="1">
    <source>
        <dbReference type="SAM" id="MobiDB-lite"/>
    </source>
</evidence>
<sequence length="802" mass="88144">MKLTKIMRITLVVVSTVASPFINAADYFVANNGDDSNDGSLSTPFLTLSKAAEIAVAGDTVNIRAGVYNEILRPANSGTESNPIVFQSYQDEKVVITAMEPINGWSADSENIYVADVDWDLGQSNFVMQGRTAMDLARWPNNVDGDPFTQNSLRNTGGSASEIADNAYLDYDQGIPEGDWSKGGSIYFYGDKPGSGWTTWRAFITSNTSNRVYFDLNKNPSWIRTFHAPADKGDFFLQGIKAALDYQNEWYFDAENKKLYVYLPEGSMPTEDQVQMRKREKTIDLSARNHIHIKNLAVFGGSIEITNGASNNHIYAVTSLYGNYTLGVVSGFASGSQSINIRSDWNQFNTVNNVIEKSEIGFGSGTGIYDSGERTQILDSYIHDFNYLGNYDAIINARGGNHTKVLNNTITRAGRDAIQGFNDNAEYAYNDISYSNLIADDCGLFYTVGGPSHTEIHHNWLHDAYSSGSKSKAAGIYLDNDAEGFDVHHNVIWNTEWSNIQINWDGTDLNIYNNTLWNGSATMGAWHKEGTSFSNVKVWNNLSDKNSWEPQSDKQNNVTISTSPFVDYENGNFQLKAGTAAVDAGKIIPDFTDDVTDGKPDVGAYEINGDNAQWVAGITWEQKLGPTGNGCYGLPGESCIEPITEEPTANFAQDANIDENQTITIKVILSDYAMNYPVTIPYTISGTAQGQDHNLNEGSIVIEAGKEASLSMTAMADDQLESDETLVITMGALNNAIAGDKDSITLTIKDKTVAPEPEVEPEEESKSSGGGSTTYWTILSLLLALCLKYYFTHFISLHRTKF</sequence>
<evidence type="ECO:0000313" key="4">
    <source>
        <dbReference type="EMBL" id="WAJ70383.1"/>
    </source>
</evidence>
<keyword evidence="2" id="KW-1133">Transmembrane helix</keyword>
<feature type="transmembrane region" description="Helical" evidence="2">
    <location>
        <begin position="773"/>
        <end position="791"/>
    </location>
</feature>
<dbReference type="SUPFAM" id="SSF141072">
    <property type="entry name" value="CalX-like"/>
    <property type="match status" value="1"/>
</dbReference>
<gene>
    <name evidence="4" type="ORF">OLW01_00770</name>
</gene>
<dbReference type="SUPFAM" id="SSF51126">
    <property type="entry name" value="Pectin lyase-like"/>
    <property type="match status" value="1"/>
</dbReference>
<feature type="signal peptide" evidence="3">
    <location>
        <begin position="1"/>
        <end position="24"/>
    </location>
</feature>
<dbReference type="PANTHER" id="PTHR36453:SF1">
    <property type="entry name" value="RIGHT HANDED BETA HELIX DOMAIN-CONTAINING PROTEIN"/>
    <property type="match status" value="1"/>
</dbReference>
<dbReference type="Gene3D" id="2.60.40.2030">
    <property type="match status" value="1"/>
</dbReference>
<dbReference type="PANTHER" id="PTHR36453">
    <property type="entry name" value="SECRETED PROTEIN-RELATED"/>
    <property type="match status" value="1"/>
</dbReference>
<dbReference type="InterPro" id="IPR012334">
    <property type="entry name" value="Pectin_lyas_fold"/>
</dbReference>
<keyword evidence="3" id="KW-0732">Signal</keyword>
<accession>A0ABY7ALF0</accession>
<keyword evidence="2" id="KW-0812">Transmembrane</keyword>
<evidence type="ECO:0000256" key="3">
    <source>
        <dbReference type="SAM" id="SignalP"/>
    </source>
</evidence>
<reference evidence="4" key="1">
    <citation type="submission" date="2022-10" db="EMBL/GenBank/DDBJ databases">
        <title>Catenovulum adriacola sp. nov. isolated in the Harbour of Susak.</title>
        <authorList>
            <person name="Schoch T."/>
            <person name="Reich S.J."/>
            <person name="Stoeferle S."/>
            <person name="Flaiz M."/>
            <person name="Kazda M."/>
            <person name="Riedel C.U."/>
            <person name="Duerre P."/>
        </authorList>
    </citation>
    <scope>NUCLEOTIDE SEQUENCE</scope>
    <source>
        <strain evidence="4">TS8</strain>
    </source>
</reference>
<dbReference type="Gene3D" id="2.160.20.10">
    <property type="entry name" value="Single-stranded right-handed beta-helix, Pectin lyase-like"/>
    <property type="match status" value="2"/>
</dbReference>